<dbReference type="EMBL" id="QTSX02001573">
    <property type="protein sequence ID" value="KAJ9080320.1"/>
    <property type="molecule type" value="Genomic_DNA"/>
</dbReference>
<proteinExistence type="predicted"/>
<sequence>MDKNNLDAIMIPSISSQNDLIIPDLAGFLIIIILPALSTLPSRRGFHSTPNRTTSASSYSWPAPWSI</sequence>
<gene>
    <name evidence="1" type="ORF">DSO57_1026307</name>
</gene>
<reference evidence="1" key="1">
    <citation type="submission" date="2022-04" db="EMBL/GenBank/DDBJ databases">
        <title>Genome of the entomopathogenic fungus Entomophthora muscae.</title>
        <authorList>
            <person name="Elya C."/>
            <person name="Lovett B.R."/>
            <person name="Lee E."/>
            <person name="Macias A.M."/>
            <person name="Hajek A.E."/>
            <person name="De Bivort B.L."/>
            <person name="Kasson M.T."/>
            <person name="De Fine Licht H.H."/>
            <person name="Stajich J.E."/>
        </authorList>
    </citation>
    <scope>NUCLEOTIDE SEQUENCE</scope>
    <source>
        <strain evidence="1">Berkeley</strain>
    </source>
</reference>
<organism evidence="1 2">
    <name type="scientific">Entomophthora muscae</name>
    <dbReference type="NCBI Taxonomy" id="34485"/>
    <lineage>
        <taxon>Eukaryota</taxon>
        <taxon>Fungi</taxon>
        <taxon>Fungi incertae sedis</taxon>
        <taxon>Zoopagomycota</taxon>
        <taxon>Entomophthoromycotina</taxon>
        <taxon>Entomophthoromycetes</taxon>
        <taxon>Entomophthorales</taxon>
        <taxon>Entomophthoraceae</taxon>
        <taxon>Entomophthora</taxon>
    </lineage>
</organism>
<accession>A0ACC2TZZ4</accession>
<evidence type="ECO:0000313" key="2">
    <source>
        <dbReference type="Proteomes" id="UP001165960"/>
    </source>
</evidence>
<dbReference type="Proteomes" id="UP001165960">
    <property type="component" value="Unassembled WGS sequence"/>
</dbReference>
<protein>
    <submittedName>
        <fullName evidence="1">Uncharacterized protein</fullName>
    </submittedName>
</protein>
<name>A0ACC2TZZ4_9FUNG</name>
<keyword evidence="2" id="KW-1185">Reference proteome</keyword>
<evidence type="ECO:0000313" key="1">
    <source>
        <dbReference type="EMBL" id="KAJ9080320.1"/>
    </source>
</evidence>
<comment type="caution">
    <text evidence="1">The sequence shown here is derived from an EMBL/GenBank/DDBJ whole genome shotgun (WGS) entry which is preliminary data.</text>
</comment>